<evidence type="ECO:0000313" key="1">
    <source>
        <dbReference type="EMBL" id="MBB4934993.1"/>
    </source>
</evidence>
<gene>
    <name evidence="1" type="ORF">F4561_005887</name>
</gene>
<dbReference type="EMBL" id="JACHJT010000002">
    <property type="protein sequence ID" value="MBB4934993.1"/>
    <property type="molecule type" value="Genomic_DNA"/>
</dbReference>
<sequence>MAVAAPAGAWVTAVAPAVVAPEAEEATAAEAALAEGEAEAAGCDRPMAPEHASRAANWHLRNGRTDIPCVRFTYT</sequence>
<dbReference type="Proteomes" id="UP000523007">
    <property type="component" value="Unassembled WGS sequence"/>
</dbReference>
<reference evidence="1 2" key="1">
    <citation type="submission" date="2020-08" db="EMBL/GenBank/DDBJ databases">
        <title>Sequencing the genomes of 1000 actinobacteria strains.</title>
        <authorList>
            <person name="Klenk H.-P."/>
        </authorList>
    </citation>
    <scope>NUCLEOTIDE SEQUENCE [LARGE SCALE GENOMIC DNA]</scope>
    <source>
        <strain evidence="1 2">DSM 102030</strain>
    </source>
</reference>
<comment type="caution">
    <text evidence="1">The sequence shown here is derived from an EMBL/GenBank/DDBJ whole genome shotgun (WGS) entry which is preliminary data.</text>
</comment>
<accession>A0A7W7W5R7</accession>
<evidence type="ECO:0000313" key="2">
    <source>
        <dbReference type="Proteomes" id="UP000523007"/>
    </source>
</evidence>
<protein>
    <submittedName>
        <fullName evidence="1">Uncharacterized protein</fullName>
    </submittedName>
</protein>
<organism evidence="1 2">
    <name type="scientific">Lipingzhangella halophila</name>
    <dbReference type="NCBI Taxonomy" id="1783352"/>
    <lineage>
        <taxon>Bacteria</taxon>
        <taxon>Bacillati</taxon>
        <taxon>Actinomycetota</taxon>
        <taxon>Actinomycetes</taxon>
        <taxon>Streptosporangiales</taxon>
        <taxon>Nocardiopsidaceae</taxon>
        <taxon>Lipingzhangella</taxon>
    </lineage>
</organism>
<dbReference type="AlphaFoldDB" id="A0A7W7W5R7"/>
<keyword evidence="2" id="KW-1185">Reference proteome</keyword>
<proteinExistence type="predicted"/>
<name>A0A7W7W5R7_9ACTN</name>